<dbReference type="AlphaFoldDB" id="A0A6M3LY12"/>
<name>A0A6M3LY12_9ZZZZ</name>
<dbReference type="EMBL" id="MT143502">
    <property type="protein sequence ID" value="QJA97535.1"/>
    <property type="molecule type" value="Genomic_DNA"/>
</dbReference>
<accession>A0A6M3LY12</accession>
<reference evidence="1" key="1">
    <citation type="submission" date="2020-03" db="EMBL/GenBank/DDBJ databases">
        <title>The deep terrestrial virosphere.</title>
        <authorList>
            <person name="Holmfeldt K."/>
            <person name="Nilsson E."/>
            <person name="Simone D."/>
            <person name="Lopez-Fernandez M."/>
            <person name="Wu X."/>
            <person name="de Brujin I."/>
            <person name="Lundin D."/>
            <person name="Andersson A."/>
            <person name="Bertilsson S."/>
            <person name="Dopson M."/>
        </authorList>
    </citation>
    <scope>NUCLEOTIDE SEQUENCE</scope>
    <source>
        <strain evidence="1">MM415B06162</strain>
    </source>
</reference>
<gene>
    <name evidence="1" type="ORF">MM415B06162_0011</name>
</gene>
<evidence type="ECO:0000313" key="1">
    <source>
        <dbReference type="EMBL" id="QJA97535.1"/>
    </source>
</evidence>
<protein>
    <submittedName>
        <fullName evidence="1">Uncharacterized protein</fullName>
    </submittedName>
</protein>
<proteinExistence type="predicted"/>
<sequence>MTMAKSIASITPGLMSLSLLGNTMTMIPKEFGGKTNSKKGTTTFLKGFTNIAIGVPLIGVTSDMVSTL</sequence>
<organism evidence="1">
    <name type="scientific">viral metagenome</name>
    <dbReference type="NCBI Taxonomy" id="1070528"/>
    <lineage>
        <taxon>unclassified sequences</taxon>
        <taxon>metagenomes</taxon>
        <taxon>organismal metagenomes</taxon>
    </lineage>
</organism>